<dbReference type="PANTHER" id="PTHR11102">
    <property type="entry name" value="SEL-1-LIKE PROTEIN"/>
    <property type="match status" value="1"/>
</dbReference>
<comment type="caution">
    <text evidence="1">The sequence shown here is derived from an EMBL/GenBank/DDBJ whole genome shotgun (WGS) entry which is preliminary data.</text>
</comment>
<dbReference type="InterPro" id="IPR050767">
    <property type="entry name" value="Sel1_AlgK"/>
</dbReference>
<accession>A0ABM8ZSG5</accession>
<organism evidence="1 2">
    <name type="scientific">Vibrio stylophorae</name>
    <dbReference type="NCBI Taxonomy" id="659351"/>
    <lineage>
        <taxon>Bacteria</taxon>
        <taxon>Pseudomonadati</taxon>
        <taxon>Pseudomonadota</taxon>
        <taxon>Gammaproteobacteria</taxon>
        <taxon>Vibrionales</taxon>
        <taxon>Vibrionaceae</taxon>
        <taxon>Vibrio</taxon>
    </lineage>
</organism>
<dbReference type="Proteomes" id="UP000838672">
    <property type="component" value="Unassembled WGS sequence"/>
</dbReference>
<dbReference type="InterPro" id="IPR006597">
    <property type="entry name" value="Sel1-like"/>
</dbReference>
<keyword evidence="2" id="KW-1185">Reference proteome</keyword>
<sequence length="617" mass="69164">MDKSLTHSLTRAATDAIRVDAATLQFVKYIKQLAHAQAQVPMDVETIEQLANAQYGPALLALARLYQHGDENLAIAADHLRAFSLFAQAAAQGEAWGYFSQAWLADHELKGDFNDAQIVAWYEASIADSQQAAQLGLHWAYNNLSNFYFAGRGVARDVDKGLAYLQHAASLGNVMSHHLLARIYAYGEHGIEKNAALAFQYALAGSNRGGDACGFLLGEFYYQGLDEGDFHLAVNYDKARLQFLDHYDYGRINASLHFYLGYLLSLAPEQYPMTLALREYGLAILGGNRSACRNLGDHYRDGDGVPADLKKAEFYYWYGATELKYEVCWQRLIDLYKAQSEPDYELLFSCYQQAVSQGHMAFYFDMGTAYFEGWGVTQDTELAFAYWRLAAQEQHPTAAKNLAICYHNGLNCQKHLPRAVFWYQKALAIVEDAVVYFDLGCAYQALHNQQAAFESFRAAAELGLTLLAKEKDGQQILDDTQKAQIGGHLGHYAYLLHQGEGGEVNLQQALNLYELALLLGDEESAFWLAQLDVLLDYPRGQIRTFALWQQALSSYPKSCHYQLARCYHLGAGCEIDLEQAVAHYQHALALGCEHSEMCLRVLLGDQKLHQKLMQGHP</sequence>
<dbReference type="PANTHER" id="PTHR11102:SF147">
    <property type="entry name" value="SEL1L ADAPTOR SUBUNIT OF ERAD E3 UBIQUITIN LIGASE"/>
    <property type="match status" value="1"/>
</dbReference>
<proteinExistence type="predicted"/>
<dbReference type="SMART" id="SM00671">
    <property type="entry name" value="SEL1"/>
    <property type="match status" value="9"/>
</dbReference>
<dbReference type="SUPFAM" id="SSF81901">
    <property type="entry name" value="HCP-like"/>
    <property type="match status" value="3"/>
</dbReference>
<evidence type="ECO:0008006" key="3">
    <source>
        <dbReference type="Google" id="ProtNLM"/>
    </source>
</evidence>
<dbReference type="Gene3D" id="1.25.40.10">
    <property type="entry name" value="Tetratricopeptide repeat domain"/>
    <property type="match status" value="2"/>
</dbReference>
<evidence type="ECO:0000313" key="2">
    <source>
        <dbReference type="Proteomes" id="UP000838672"/>
    </source>
</evidence>
<dbReference type="Pfam" id="PF08238">
    <property type="entry name" value="Sel1"/>
    <property type="match status" value="8"/>
</dbReference>
<protein>
    <recommendedName>
        <fullName evidence="3">Sel1 repeat family protein</fullName>
    </recommendedName>
</protein>
<dbReference type="InterPro" id="IPR011990">
    <property type="entry name" value="TPR-like_helical_dom_sf"/>
</dbReference>
<dbReference type="EMBL" id="CAKLDI010000001">
    <property type="protein sequence ID" value="CAH0533200.1"/>
    <property type="molecule type" value="Genomic_DNA"/>
</dbReference>
<evidence type="ECO:0000313" key="1">
    <source>
        <dbReference type="EMBL" id="CAH0533200.1"/>
    </source>
</evidence>
<name>A0ABM8ZSG5_9VIBR</name>
<gene>
    <name evidence="1" type="ORF">VST7929_01062</name>
</gene>
<reference evidence="1" key="1">
    <citation type="submission" date="2021-11" db="EMBL/GenBank/DDBJ databases">
        <authorList>
            <person name="Rodrigo-Torres L."/>
            <person name="Arahal R. D."/>
            <person name="Lucena T."/>
        </authorList>
    </citation>
    <scope>NUCLEOTIDE SEQUENCE</scope>
    <source>
        <strain evidence="1">CECT 7929</strain>
    </source>
</reference>